<evidence type="ECO:0000313" key="3">
    <source>
        <dbReference type="EMBL" id="KWA74581.1"/>
    </source>
</evidence>
<dbReference type="EMBL" id="LPHD01000182">
    <property type="protein sequence ID" value="KWA74581.1"/>
    <property type="molecule type" value="Genomic_DNA"/>
</dbReference>
<evidence type="ECO:0000313" key="4">
    <source>
        <dbReference type="EMBL" id="KWZ58406.1"/>
    </source>
</evidence>
<sequence length="96" mass="11000">MPRLIWTRTAQQAIVRLHRFLADQDRTAAQRAIKAIRAGVNVLIAQPRLGRPVDDLDVAFREWLIDFGDAGYVVLYRVDDDAVTILTIRHQREAGY</sequence>
<dbReference type="InterPro" id="IPR051803">
    <property type="entry name" value="TA_system_RelE-like_toxin"/>
</dbReference>
<proteinExistence type="inferred from homology"/>
<keyword evidence="2" id="KW-1277">Toxin-antitoxin system</keyword>
<comment type="caution">
    <text evidence="3">The sequence shown here is derived from an EMBL/GenBank/DDBJ whole genome shotgun (WGS) entry which is preliminary data.</text>
</comment>
<dbReference type="RefSeq" id="WP_059618346.1">
    <property type="nucleotide sequence ID" value="NZ_LNJU01000003.1"/>
</dbReference>
<dbReference type="InterPro" id="IPR007712">
    <property type="entry name" value="RelE/ParE_toxin"/>
</dbReference>
<reference evidence="4 6" key="2">
    <citation type="submission" date="2015-11" db="EMBL/GenBank/DDBJ databases">
        <authorList>
            <person name="Sahl J."/>
            <person name="Wagner D."/>
            <person name="Keim P."/>
        </authorList>
    </citation>
    <scope>NUCLEOTIDE SEQUENCE [LARGE SCALE GENOMIC DNA]</scope>
    <source>
        <strain evidence="4 6">MSMB1157</strain>
    </source>
</reference>
<accession>A0A103CTJ8</accession>
<comment type="similarity">
    <text evidence="1">Belongs to the RelE toxin family.</text>
</comment>
<organism evidence="3 5">
    <name type="scientific">Burkholderia ubonensis</name>
    <dbReference type="NCBI Taxonomy" id="101571"/>
    <lineage>
        <taxon>Bacteria</taxon>
        <taxon>Pseudomonadati</taxon>
        <taxon>Pseudomonadota</taxon>
        <taxon>Betaproteobacteria</taxon>
        <taxon>Burkholderiales</taxon>
        <taxon>Burkholderiaceae</taxon>
        <taxon>Burkholderia</taxon>
        <taxon>Burkholderia cepacia complex</taxon>
    </lineage>
</organism>
<evidence type="ECO:0000256" key="2">
    <source>
        <dbReference type="ARBA" id="ARBA00022649"/>
    </source>
</evidence>
<protein>
    <submittedName>
        <fullName evidence="3">Plasmid stabilization protein</fullName>
    </submittedName>
</protein>
<dbReference type="Gene3D" id="3.30.2310.20">
    <property type="entry name" value="RelE-like"/>
    <property type="match status" value="1"/>
</dbReference>
<dbReference type="EMBL" id="LNJU01000003">
    <property type="protein sequence ID" value="KWZ58406.1"/>
    <property type="molecule type" value="Genomic_DNA"/>
</dbReference>
<evidence type="ECO:0000313" key="5">
    <source>
        <dbReference type="Proteomes" id="UP000060630"/>
    </source>
</evidence>
<dbReference type="AlphaFoldDB" id="A0A103CTJ8"/>
<dbReference type="InterPro" id="IPR035093">
    <property type="entry name" value="RelE/ParE_toxin_dom_sf"/>
</dbReference>
<reference evidence="3 5" key="1">
    <citation type="submission" date="2015-11" db="EMBL/GenBank/DDBJ databases">
        <title>Expanding the genomic diversity of Burkholderia species for the development of highly accurate diagnostics.</title>
        <authorList>
            <person name="Sahl J."/>
            <person name="Keim P."/>
            <person name="Wagner D."/>
        </authorList>
    </citation>
    <scope>NUCLEOTIDE SEQUENCE [LARGE SCALE GENOMIC DNA]</scope>
    <source>
        <strain evidence="3 5">MSMB2087WGS</strain>
    </source>
</reference>
<dbReference type="Pfam" id="PF05016">
    <property type="entry name" value="ParE_toxin"/>
    <property type="match status" value="1"/>
</dbReference>
<dbReference type="PANTHER" id="PTHR33755">
    <property type="entry name" value="TOXIN PARE1-RELATED"/>
    <property type="match status" value="1"/>
</dbReference>
<dbReference type="Proteomes" id="UP000060630">
    <property type="component" value="Unassembled WGS sequence"/>
</dbReference>
<dbReference type="Proteomes" id="UP000070119">
    <property type="component" value="Unassembled WGS sequence"/>
</dbReference>
<name>A0A103CTJ8_9BURK</name>
<gene>
    <name evidence="4" type="ORF">WK57_18140</name>
    <name evidence="3" type="ORF">WL29_00300</name>
</gene>
<evidence type="ECO:0000313" key="6">
    <source>
        <dbReference type="Proteomes" id="UP000070119"/>
    </source>
</evidence>
<evidence type="ECO:0000256" key="1">
    <source>
        <dbReference type="ARBA" id="ARBA00006226"/>
    </source>
</evidence>
<dbReference type="PANTHER" id="PTHR33755:SF7">
    <property type="entry name" value="TOXIN MODULE OF TOXIN-ANTITOXIN SYSTEM RELE_STBE FAMILY"/>
    <property type="match status" value="1"/>
</dbReference>